<evidence type="ECO:0000256" key="1">
    <source>
        <dbReference type="ARBA" id="ARBA00022793"/>
    </source>
</evidence>
<proteinExistence type="predicted"/>
<evidence type="ECO:0000256" key="4">
    <source>
        <dbReference type="ARBA" id="ARBA00023317"/>
    </source>
</evidence>
<dbReference type="RefSeq" id="WP_213042530.1">
    <property type="nucleotide sequence ID" value="NZ_CAJNBJ010000016.1"/>
</dbReference>
<dbReference type="PANTHER" id="PTHR10067">
    <property type="entry name" value="PHOSPHATIDYLSERINE DECARBOXYLASE"/>
    <property type="match status" value="1"/>
</dbReference>
<evidence type="ECO:0000256" key="3">
    <source>
        <dbReference type="ARBA" id="ARBA00023239"/>
    </source>
</evidence>
<protein>
    <submittedName>
        <fullName evidence="5">Phosphatidylserine decarboxylase</fullName>
    </submittedName>
</protein>
<dbReference type="Proteomes" id="UP000675880">
    <property type="component" value="Unassembled WGS sequence"/>
</dbReference>
<accession>A0ABM8RIS0</accession>
<keyword evidence="3" id="KW-0456">Lyase</keyword>
<sequence length="335" mass="38411">MTPHQYIDRETGVVRTEEFLGDRWLNWAYRALWEDAAWFMRALTSQRMTQVLGFFNYDRPFTATQEAVTRCARTLGVDLSECLDDPTRLNTLRRLFQRRLRYWQVRPMDADPRAVVSPADARVLLGSFADDSSLFLKGKFFDYDELLGCDPAPWRDLFRRGDWAIFRLTPDKYHYNHTPVAGQVLDCYEISGRYHSCNPGPVVVAATPYSKNKRVVTILDTEVPGGSRVGIVAMIEIVALMIGQIDQCYSSVAYDDPKMMHVGMMLEKGRPKSLYRPGSSTDVLLFEPGRVRFCEDLVRNRLRSGVYSRFSQGFGRALVETDVKVRSTIGWRTEG</sequence>
<keyword evidence="2" id="KW-0865">Zymogen</keyword>
<evidence type="ECO:0000256" key="2">
    <source>
        <dbReference type="ARBA" id="ARBA00023145"/>
    </source>
</evidence>
<dbReference type="EMBL" id="CAJNBJ010000016">
    <property type="protein sequence ID" value="CAE6755081.1"/>
    <property type="molecule type" value="Genomic_DNA"/>
</dbReference>
<keyword evidence="1" id="KW-0210">Decarboxylase</keyword>
<gene>
    <name evidence="5" type="ORF">NSPZN2_30363</name>
</gene>
<name>A0ABM8RIS0_9BACT</name>
<dbReference type="InterPro" id="IPR003817">
    <property type="entry name" value="PS_Dcarbxylase"/>
</dbReference>
<evidence type="ECO:0000313" key="5">
    <source>
        <dbReference type="EMBL" id="CAE6755081.1"/>
    </source>
</evidence>
<comment type="caution">
    <text evidence="5">The sequence shown here is derived from an EMBL/GenBank/DDBJ whole genome shotgun (WGS) entry which is preliminary data.</text>
</comment>
<organism evidence="5 6">
    <name type="scientific">Nitrospira defluvii</name>
    <dbReference type="NCBI Taxonomy" id="330214"/>
    <lineage>
        <taxon>Bacteria</taxon>
        <taxon>Pseudomonadati</taxon>
        <taxon>Nitrospirota</taxon>
        <taxon>Nitrospiria</taxon>
        <taxon>Nitrospirales</taxon>
        <taxon>Nitrospiraceae</taxon>
        <taxon>Nitrospira</taxon>
    </lineage>
</organism>
<keyword evidence="4" id="KW-0670">Pyruvate</keyword>
<dbReference type="PANTHER" id="PTHR10067:SF6">
    <property type="entry name" value="PHOSPHATIDYLSERINE DECARBOXYLASE PROENZYME, MITOCHONDRIAL"/>
    <property type="match status" value="1"/>
</dbReference>
<reference evidence="5 6" key="1">
    <citation type="submission" date="2021-02" db="EMBL/GenBank/DDBJ databases">
        <authorList>
            <person name="Han P."/>
        </authorList>
    </citation>
    <scope>NUCLEOTIDE SEQUENCE [LARGE SCALE GENOMIC DNA]</scope>
    <source>
        <strain evidence="5">Candidatus Nitrospira sp. ZN2</strain>
    </source>
</reference>
<dbReference type="Pfam" id="PF02666">
    <property type="entry name" value="PS_Dcarbxylase"/>
    <property type="match status" value="1"/>
</dbReference>
<evidence type="ECO:0000313" key="6">
    <source>
        <dbReference type="Proteomes" id="UP000675880"/>
    </source>
</evidence>
<keyword evidence="6" id="KW-1185">Reference proteome</keyword>